<organism evidence="5 6">
    <name type="scientific">Pleomorphomonas diazotrophica</name>
    <dbReference type="NCBI Taxonomy" id="1166257"/>
    <lineage>
        <taxon>Bacteria</taxon>
        <taxon>Pseudomonadati</taxon>
        <taxon>Pseudomonadota</taxon>
        <taxon>Alphaproteobacteria</taxon>
        <taxon>Hyphomicrobiales</taxon>
        <taxon>Pleomorphomonadaceae</taxon>
        <taxon>Pleomorphomonas</taxon>
    </lineage>
</organism>
<sequence length="145" mass="15501">MRSLTKLLVAGTLVVLSVPAVAGDRLADIAFTRVDANGDGQLDAAELRQARAQRFERLDVNGDRVITMAEQAAAGSRLFRQAEALEGAMAIRFETLDTNGDGRLTQDEFLDASKGTLATRADKDGDGKISKAEFHAGIEAARALR</sequence>
<dbReference type="Gene3D" id="1.10.238.10">
    <property type="entry name" value="EF-hand"/>
    <property type="match status" value="2"/>
</dbReference>
<dbReference type="RefSeq" id="WP_101288065.1">
    <property type="nucleotide sequence ID" value="NZ_FOUQ01000001.1"/>
</dbReference>
<dbReference type="InterPro" id="IPR011992">
    <property type="entry name" value="EF-hand-dom_pair"/>
</dbReference>
<comment type="caution">
    <text evidence="5">The sequence shown here is derived from an EMBL/GenBank/DDBJ whole genome shotgun (WGS) entry which is preliminary data.</text>
</comment>
<proteinExistence type="predicted"/>
<protein>
    <recommendedName>
        <fullName evidence="4">EF-hand domain-containing protein</fullName>
    </recommendedName>
</protein>
<dbReference type="SUPFAM" id="SSF47473">
    <property type="entry name" value="EF-hand"/>
    <property type="match status" value="1"/>
</dbReference>
<evidence type="ECO:0000256" key="1">
    <source>
        <dbReference type="ARBA" id="ARBA00022723"/>
    </source>
</evidence>
<feature type="domain" description="EF-hand" evidence="4">
    <location>
        <begin position="22"/>
        <end position="57"/>
    </location>
</feature>
<feature type="signal peptide" evidence="3">
    <location>
        <begin position="1"/>
        <end position="22"/>
    </location>
</feature>
<dbReference type="OrthoDB" id="5470953at2"/>
<gene>
    <name evidence="5" type="ORF">CXZ10_05465</name>
</gene>
<evidence type="ECO:0000256" key="2">
    <source>
        <dbReference type="ARBA" id="ARBA00022737"/>
    </source>
</evidence>
<dbReference type="SMART" id="SM00054">
    <property type="entry name" value="EFh"/>
    <property type="match status" value="3"/>
</dbReference>
<dbReference type="InterPro" id="IPR002048">
    <property type="entry name" value="EF_hand_dom"/>
</dbReference>
<evidence type="ECO:0000313" key="6">
    <source>
        <dbReference type="Proteomes" id="UP000233491"/>
    </source>
</evidence>
<evidence type="ECO:0000313" key="5">
    <source>
        <dbReference type="EMBL" id="PKR90802.1"/>
    </source>
</evidence>
<dbReference type="PROSITE" id="PS00018">
    <property type="entry name" value="EF_HAND_1"/>
    <property type="match status" value="3"/>
</dbReference>
<feature type="chain" id="PRO_5015065624" description="EF-hand domain-containing protein" evidence="3">
    <location>
        <begin position="23"/>
        <end position="145"/>
    </location>
</feature>
<dbReference type="AlphaFoldDB" id="A0A1I4QAZ9"/>
<keyword evidence="1" id="KW-0479">Metal-binding</keyword>
<reference evidence="5 6" key="1">
    <citation type="submission" date="2017-12" db="EMBL/GenBank/DDBJ databases">
        <title>Anaerobic carbon monoxide metabolism by Pleomorphomonas carboxyditropha sp. nov., a new mesophilic hydrogenogenic carboxidotroph.</title>
        <authorList>
            <person name="Esquivel-Elizondo S."/>
            <person name="Krajmalnik-Brown R."/>
        </authorList>
    </citation>
    <scope>NUCLEOTIDE SEQUENCE [LARGE SCALE GENOMIC DNA]</scope>
    <source>
        <strain evidence="5 6">R5-392</strain>
    </source>
</reference>
<feature type="domain" description="EF-hand" evidence="4">
    <location>
        <begin position="122"/>
        <end position="144"/>
    </location>
</feature>
<dbReference type="PANTHER" id="PTHR10827:SF98">
    <property type="entry name" value="45 KDA CALCIUM-BINDING PROTEIN"/>
    <property type="match status" value="1"/>
</dbReference>
<dbReference type="PROSITE" id="PS50222">
    <property type="entry name" value="EF_HAND_2"/>
    <property type="match status" value="3"/>
</dbReference>
<dbReference type="Proteomes" id="UP000233491">
    <property type="component" value="Unassembled WGS sequence"/>
</dbReference>
<name>A0A1I4QAZ9_9HYPH</name>
<feature type="domain" description="EF-hand" evidence="4">
    <location>
        <begin position="84"/>
        <end position="119"/>
    </location>
</feature>
<dbReference type="InterPro" id="IPR018247">
    <property type="entry name" value="EF_Hand_1_Ca_BS"/>
</dbReference>
<evidence type="ECO:0000256" key="3">
    <source>
        <dbReference type="SAM" id="SignalP"/>
    </source>
</evidence>
<keyword evidence="6" id="KW-1185">Reference proteome</keyword>
<dbReference type="PANTHER" id="PTHR10827">
    <property type="entry name" value="RETICULOCALBIN"/>
    <property type="match status" value="1"/>
</dbReference>
<keyword evidence="2" id="KW-0677">Repeat</keyword>
<dbReference type="EMBL" id="PJNW01000002">
    <property type="protein sequence ID" value="PKR90802.1"/>
    <property type="molecule type" value="Genomic_DNA"/>
</dbReference>
<evidence type="ECO:0000259" key="4">
    <source>
        <dbReference type="PROSITE" id="PS50222"/>
    </source>
</evidence>
<dbReference type="Pfam" id="PF13202">
    <property type="entry name" value="EF-hand_5"/>
    <property type="match status" value="3"/>
</dbReference>
<dbReference type="GO" id="GO:0005509">
    <property type="term" value="F:calcium ion binding"/>
    <property type="evidence" value="ECO:0007669"/>
    <property type="project" value="InterPro"/>
</dbReference>
<keyword evidence="3" id="KW-0732">Signal</keyword>
<accession>A0A1I4QAZ9</accession>